<organism evidence="9 10">
    <name type="scientific">Amaricoccus macauensis</name>
    <dbReference type="NCBI Taxonomy" id="57001"/>
    <lineage>
        <taxon>Bacteria</taxon>
        <taxon>Pseudomonadati</taxon>
        <taxon>Pseudomonadota</taxon>
        <taxon>Alphaproteobacteria</taxon>
        <taxon>Rhodobacterales</taxon>
        <taxon>Paracoccaceae</taxon>
        <taxon>Amaricoccus</taxon>
    </lineage>
</organism>
<keyword evidence="10" id="KW-1185">Reference proteome</keyword>
<dbReference type="EMBL" id="JACHFM010000002">
    <property type="protein sequence ID" value="MBB5222193.1"/>
    <property type="molecule type" value="Genomic_DNA"/>
</dbReference>
<evidence type="ECO:0000256" key="4">
    <source>
        <dbReference type="ARBA" id="ARBA00022692"/>
    </source>
</evidence>
<evidence type="ECO:0000256" key="6">
    <source>
        <dbReference type="ARBA" id="ARBA00023065"/>
    </source>
</evidence>
<evidence type="ECO:0000256" key="2">
    <source>
        <dbReference type="ARBA" id="ARBA00022448"/>
    </source>
</evidence>
<keyword evidence="2" id="KW-0813">Transport</keyword>
<evidence type="ECO:0000256" key="5">
    <source>
        <dbReference type="ARBA" id="ARBA00022989"/>
    </source>
</evidence>
<feature type="transmembrane region" description="Helical" evidence="8">
    <location>
        <begin position="38"/>
        <end position="58"/>
    </location>
</feature>
<dbReference type="PANTHER" id="PTHR32024:SF3">
    <property type="entry name" value="TRK SYSTEM POTASSIUM UPTAKE PROTEIN"/>
    <property type="match status" value="1"/>
</dbReference>
<evidence type="ECO:0000256" key="1">
    <source>
        <dbReference type="ARBA" id="ARBA00004651"/>
    </source>
</evidence>
<feature type="transmembrane region" description="Helical" evidence="8">
    <location>
        <begin position="350"/>
        <end position="371"/>
    </location>
</feature>
<reference evidence="9 10" key="1">
    <citation type="submission" date="2020-08" db="EMBL/GenBank/DDBJ databases">
        <title>Genomic Encyclopedia of Type Strains, Phase IV (KMG-IV): sequencing the most valuable type-strain genomes for metagenomic binning, comparative biology and taxonomic classification.</title>
        <authorList>
            <person name="Goeker M."/>
        </authorList>
    </citation>
    <scope>NUCLEOTIDE SEQUENCE [LARGE SCALE GENOMIC DNA]</scope>
    <source>
        <strain evidence="9 10">DSM 101730</strain>
    </source>
</reference>
<dbReference type="GO" id="GO:0008324">
    <property type="term" value="F:monoatomic cation transmembrane transporter activity"/>
    <property type="evidence" value="ECO:0007669"/>
    <property type="project" value="InterPro"/>
</dbReference>
<dbReference type="Pfam" id="PF02386">
    <property type="entry name" value="TrkH"/>
    <property type="match status" value="2"/>
</dbReference>
<name>A0A840SS74_9RHOB</name>
<comment type="caution">
    <text evidence="9">The sequence shown here is derived from an EMBL/GenBank/DDBJ whole genome shotgun (WGS) entry which is preliminary data.</text>
</comment>
<dbReference type="RefSeq" id="WP_184148628.1">
    <property type="nucleotide sequence ID" value="NZ_JACHFM010000002.1"/>
</dbReference>
<evidence type="ECO:0000256" key="3">
    <source>
        <dbReference type="ARBA" id="ARBA00022475"/>
    </source>
</evidence>
<keyword evidence="7 8" id="KW-0472">Membrane</keyword>
<dbReference type="GO" id="GO:0005886">
    <property type="term" value="C:plasma membrane"/>
    <property type="evidence" value="ECO:0007669"/>
    <property type="project" value="UniProtKB-SubCell"/>
</dbReference>
<keyword evidence="4 8" id="KW-0812">Transmembrane</keyword>
<feature type="transmembrane region" description="Helical" evidence="8">
    <location>
        <begin position="70"/>
        <end position="91"/>
    </location>
</feature>
<dbReference type="GO" id="GO:0030001">
    <property type="term" value="P:metal ion transport"/>
    <property type="evidence" value="ECO:0007669"/>
    <property type="project" value="UniProtKB-ARBA"/>
</dbReference>
<feature type="transmembrane region" description="Helical" evidence="8">
    <location>
        <begin position="276"/>
        <end position="297"/>
    </location>
</feature>
<comment type="subcellular location">
    <subcellularLocation>
        <location evidence="1">Cell membrane</location>
        <topology evidence="1">Multi-pass membrane protein</topology>
    </subcellularLocation>
</comment>
<dbReference type="AlphaFoldDB" id="A0A840SS74"/>
<keyword evidence="3" id="KW-1003">Cell membrane</keyword>
<protein>
    <submittedName>
        <fullName evidence="9">Trk system potassium uptake protein TrkH</fullName>
    </submittedName>
</protein>
<feature type="transmembrane region" description="Helical" evidence="8">
    <location>
        <begin position="186"/>
        <end position="207"/>
    </location>
</feature>
<sequence length="499" mass="53059">MRIIRKFPAIVILVLVAASAMLVPALHAVKLRDWGVARAFFDYSFLVALLAILIGLATMNHRPPRLPARALLLTILLAYLILPALLALPFATSVHGLGFGRAYFEMLSCLTTTGATLFDRPGSLSEPLHLWRAIVGWLGGAMVLVLVWGILEPLNLGGFEIAEESARRVRQRSGTSDEARARIVRVVRVVAPIYAGLTALLSLLLIFAGDRPFVAVAHAMGTLSTSGISPVGGLAGGHSGIPGEIAIAIFLLPAVSHRVLGFLARRSLPGLSDPEVQLMLISVLGLTVILFLRSFLGAAEIERADDLSAAGRAIWGGLFTVLSFLTTTGFESQDWRTLQLWSNLPSPGPLLLAVAVIGGGVATTAGGVKLLRVYALYRLGLRELDRLIHPSGVGRRGLGDRLISRRGARIAFIFLMLFMIALAITMAALAATGLSFNHSLSLSVAALTTTGQAIQVLGSHVTYAALPDAALLVFGVAMIVGRMEALVVVALFSLVSWRD</sequence>
<feature type="transmembrane region" description="Helical" evidence="8">
    <location>
        <begin position="130"/>
        <end position="151"/>
    </location>
</feature>
<keyword evidence="5 8" id="KW-1133">Transmembrane helix</keyword>
<feature type="transmembrane region" description="Helical" evidence="8">
    <location>
        <begin position="469"/>
        <end position="495"/>
    </location>
</feature>
<dbReference type="PANTHER" id="PTHR32024">
    <property type="entry name" value="TRK SYSTEM POTASSIUM UPTAKE PROTEIN TRKG-RELATED"/>
    <property type="match status" value="1"/>
</dbReference>
<feature type="transmembrane region" description="Helical" evidence="8">
    <location>
        <begin position="213"/>
        <end position="233"/>
    </location>
</feature>
<evidence type="ECO:0000313" key="9">
    <source>
        <dbReference type="EMBL" id="MBB5222193.1"/>
    </source>
</evidence>
<feature type="transmembrane region" description="Helical" evidence="8">
    <location>
        <begin position="410"/>
        <end position="434"/>
    </location>
</feature>
<gene>
    <name evidence="9" type="ORF">HNP73_002129</name>
</gene>
<dbReference type="InterPro" id="IPR003445">
    <property type="entry name" value="Cat_transpt"/>
</dbReference>
<evidence type="ECO:0000313" key="10">
    <source>
        <dbReference type="Proteomes" id="UP000549457"/>
    </source>
</evidence>
<accession>A0A840SS74</accession>
<keyword evidence="6" id="KW-0406">Ion transport</keyword>
<feature type="transmembrane region" description="Helical" evidence="8">
    <location>
        <begin position="245"/>
        <end position="264"/>
    </location>
</feature>
<proteinExistence type="predicted"/>
<dbReference type="Proteomes" id="UP000549457">
    <property type="component" value="Unassembled WGS sequence"/>
</dbReference>
<evidence type="ECO:0000256" key="8">
    <source>
        <dbReference type="SAM" id="Phobius"/>
    </source>
</evidence>
<feature type="transmembrane region" description="Helical" evidence="8">
    <location>
        <begin position="309"/>
        <end position="330"/>
    </location>
</feature>
<evidence type="ECO:0000256" key="7">
    <source>
        <dbReference type="ARBA" id="ARBA00023136"/>
    </source>
</evidence>